<dbReference type="RefSeq" id="WP_145448981.1">
    <property type="nucleotide sequence ID" value="NZ_CP037421.1"/>
</dbReference>
<dbReference type="AlphaFoldDB" id="A0A517Q5B2"/>
<sequence>MIVRSMLENPDQPFDYFNDYKDTICWLSRQFLTGTDQEIDQAVYAIRLLRRGHAEWLSKWNKTSG</sequence>
<accession>A0A517Q5B2</accession>
<protein>
    <submittedName>
        <fullName evidence="1">Uncharacterized protein</fullName>
    </submittedName>
</protein>
<evidence type="ECO:0000313" key="1">
    <source>
        <dbReference type="EMBL" id="QDT26818.1"/>
    </source>
</evidence>
<dbReference type="EMBL" id="CP037421">
    <property type="protein sequence ID" value="QDT26818.1"/>
    <property type="molecule type" value="Genomic_DNA"/>
</dbReference>
<name>A0A517Q5B2_9PLAN</name>
<evidence type="ECO:0000313" key="2">
    <source>
        <dbReference type="Proteomes" id="UP000315647"/>
    </source>
</evidence>
<keyword evidence="2" id="KW-1185">Reference proteome</keyword>
<dbReference type="Proteomes" id="UP000315647">
    <property type="component" value="Chromosome"/>
</dbReference>
<gene>
    <name evidence="1" type="ORF">Enr10x_21280</name>
</gene>
<proteinExistence type="predicted"/>
<reference evidence="1 2" key="1">
    <citation type="submission" date="2019-03" db="EMBL/GenBank/DDBJ databases">
        <title>Deep-cultivation of Planctomycetes and their phenomic and genomic characterization uncovers novel biology.</title>
        <authorList>
            <person name="Wiegand S."/>
            <person name="Jogler M."/>
            <person name="Boedeker C."/>
            <person name="Pinto D."/>
            <person name="Vollmers J."/>
            <person name="Rivas-Marin E."/>
            <person name="Kohn T."/>
            <person name="Peeters S.H."/>
            <person name="Heuer A."/>
            <person name="Rast P."/>
            <person name="Oberbeckmann S."/>
            <person name="Bunk B."/>
            <person name="Jeske O."/>
            <person name="Meyerdierks A."/>
            <person name="Storesund J.E."/>
            <person name="Kallscheuer N."/>
            <person name="Luecker S."/>
            <person name="Lage O.M."/>
            <person name="Pohl T."/>
            <person name="Merkel B.J."/>
            <person name="Hornburger P."/>
            <person name="Mueller R.-W."/>
            <person name="Bruemmer F."/>
            <person name="Labrenz M."/>
            <person name="Spormann A.M."/>
            <person name="Op den Camp H."/>
            <person name="Overmann J."/>
            <person name="Amann R."/>
            <person name="Jetten M.S.M."/>
            <person name="Mascher T."/>
            <person name="Medema M.H."/>
            <person name="Devos D.P."/>
            <person name="Kaster A.-K."/>
            <person name="Ovreas L."/>
            <person name="Rohde M."/>
            <person name="Galperin M.Y."/>
            <person name="Jogler C."/>
        </authorList>
    </citation>
    <scope>NUCLEOTIDE SEQUENCE [LARGE SCALE GENOMIC DNA]</scope>
    <source>
        <strain evidence="1 2">Enr10</strain>
    </source>
</reference>
<organism evidence="1 2">
    <name type="scientific">Gimesia panareensis</name>
    <dbReference type="NCBI Taxonomy" id="2527978"/>
    <lineage>
        <taxon>Bacteria</taxon>
        <taxon>Pseudomonadati</taxon>
        <taxon>Planctomycetota</taxon>
        <taxon>Planctomycetia</taxon>
        <taxon>Planctomycetales</taxon>
        <taxon>Planctomycetaceae</taxon>
        <taxon>Gimesia</taxon>
    </lineage>
</organism>